<accession>A0AA87ZPL6</accession>
<organism evidence="1 2">
    <name type="scientific">Ficus carica</name>
    <name type="common">Common fig</name>
    <dbReference type="NCBI Taxonomy" id="3494"/>
    <lineage>
        <taxon>Eukaryota</taxon>
        <taxon>Viridiplantae</taxon>
        <taxon>Streptophyta</taxon>
        <taxon>Embryophyta</taxon>
        <taxon>Tracheophyta</taxon>
        <taxon>Spermatophyta</taxon>
        <taxon>Magnoliopsida</taxon>
        <taxon>eudicotyledons</taxon>
        <taxon>Gunneridae</taxon>
        <taxon>Pentapetalae</taxon>
        <taxon>rosids</taxon>
        <taxon>fabids</taxon>
        <taxon>Rosales</taxon>
        <taxon>Moraceae</taxon>
        <taxon>Ficeae</taxon>
        <taxon>Ficus</taxon>
    </lineage>
</organism>
<dbReference type="AlphaFoldDB" id="A0AA87ZPL6"/>
<dbReference type="PANTHER" id="PTHR22754">
    <property type="entry name" value="DISCO-INTERACTING PROTEIN 2 DIP2 -RELATED"/>
    <property type="match status" value="1"/>
</dbReference>
<gene>
    <name evidence="1" type="ORF">TIFTF001_007225</name>
</gene>
<dbReference type="EMBL" id="BTGU01000007">
    <property type="protein sequence ID" value="GMN37937.1"/>
    <property type="molecule type" value="Genomic_DNA"/>
</dbReference>
<evidence type="ECO:0000313" key="2">
    <source>
        <dbReference type="Proteomes" id="UP001187192"/>
    </source>
</evidence>
<proteinExistence type="predicted"/>
<protein>
    <submittedName>
        <fullName evidence="1">Uncharacterized protein</fullName>
    </submittedName>
</protein>
<sequence>MQPREKAEHSYYVVCIQTRASPALCYLLSKFKGLTFSKVQLRGFPLPLDMDGQAHSVVSAAASEWILRLTWLLSLLTPGFSPMMAAKFLAQKPVIKPDDGIILIYVPGLDFITAFFGCLRAKVLPVPALPPDPLQRECHVLVPVLPLYPLPLIPVCHCH</sequence>
<dbReference type="Gene3D" id="3.40.50.12780">
    <property type="entry name" value="N-terminal domain of ligase-like"/>
    <property type="match status" value="1"/>
</dbReference>
<keyword evidence="2" id="KW-1185">Reference proteome</keyword>
<comment type="caution">
    <text evidence="1">The sequence shown here is derived from an EMBL/GenBank/DDBJ whole genome shotgun (WGS) entry which is preliminary data.</text>
</comment>
<dbReference type="Proteomes" id="UP001187192">
    <property type="component" value="Unassembled WGS sequence"/>
</dbReference>
<dbReference type="InterPro" id="IPR042099">
    <property type="entry name" value="ANL_N_sf"/>
</dbReference>
<dbReference type="PANTHER" id="PTHR22754:SF32">
    <property type="entry name" value="DISCO-INTERACTING PROTEIN 2"/>
    <property type="match status" value="1"/>
</dbReference>
<name>A0AA87ZPL6_FICCA</name>
<evidence type="ECO:0000313" key="1">
    <source>
        <dbReference type="EMBL" id="GMN37937.1"/>
    </source>
</evidence>
<reference evidence="1" key="1">
    <citation type="submission" date="2023-07" db="EMBL/GenBank/DDBJ databases">
        <title>draft genome sequence of fig (Ficus carica).</title>
        <authorList>
            <person name="Takahashi T."/>
            <person name="Nishimura K."/>
        </authorList>
    </citation>
    <scope>NUCLEOTIDE SEQUENCE</scope>
</reference>